<dbReference type="Gene3D" id="3.20.20.70">
    <property type="entry name" value="Aldolase class I"/>
    <property type="match status" value="1"/>
</dbReference>
<dbReference type="RefSeq" id="WP_344917501.1">
    <property type="nucleotide sequence ID" value="NZ_BAAAYO010000021.1"/>
</dbReference>
<organism evidence="3 4">
    <name type="scientific">Paenibacillus hodogayensis</name>
    <dbReference type="NCBI Taxonomy" id="279208"/>
    <lineage>
        <taxon>Bacteria</taxon>
        <taxon>Bacillati</taxon>
        <taxon>Bacillota</taxon>
        <taxon>Bacilli</taxon>
        <taxon>Bacillales</taxon>
        <taxon>Paenibacillaceae</taxon>
        <taxon>Paenibacillus</taxon>
    </lineage>
</organism>
<evidence type="ECO:0000313" key="4">
    <source>
        <dbReference type="Proteomes" id="UP001589619"/>
    </source>
</evidence>
<sequence>MKDILEKQGQSYGLSVVGEATSGEEGIARYDELKPDVVILDIGLPGIDGIKVAKKIKEIDENSKIVMCSAKGQLFTILESLQAGASHFVVKPFRAENLLEVT</sequence>
<dbReference type="SMART" id="SM00448">
    <property type="entry name" value="REC"/>
    <property type="match status" value="1"/>
</dbReference>
<proteinExistence type="predicted"/>
<dbReference type="InterPro" id="IPR011006">
    <property type="entry name" value="CheY-like_superfamily"/>
</dbReference>
<dbReference type="InterPro" id="IPR001789">
    <property type="entry name" value="Sig_transdc_resp-reg_receiver"/>
</dbReference>
<keyword evidence="4" id="KW-1185">Reference proteome</keyword>
<dbReference type="Pfam" id="PF00072">
    <property type="entry name" value="Response_reg"/>
    <property type="match status" value="1"/>
</dbReference>
<gene>
    <name evidence="3" type="ORF">ACFFNY_32820</name>
</gene>
<evidence type="ECO:0000313" key="3">
    <source>
        <dbReference type="EMBL" id="MFB9756386.1"/>
    </source>
</evidence>
<dbReference type="EMBL" id="JBHMAG010000022">
    <property type="protein sequence ID" value="MFB9756386.1"/>
    <property type="molecule type" value="Genomic_DNA"/>
</dbReference>
<dbReference type="SUPFAM" id="SSF52172">
    <property type="entry name" value="CheY-like"/>
    <property type="match status" value="1"/>
</dbReference>
<protein>
    <submittedName>
        <fullName evidence="3">Response regulator</fullName>
    </submittedName>
</protein>
<name>A0ABV5W7K3_9BACL</name>
<reference evidence="3 4" key="1">
    <citation type="submission" date="2024-09" db="EMBL/GenBank/DDBJ databases">
        <authorList>
            <person name="Sun Q."/>
            <person name="Mori K."/>
        </authorList>
    </citation>
    <scope>NUCLEOTIDE SEQUENCE [LARGE SCALE GENOMIC DNA]</scope>
    <source>
        <strain evidence="3 4">JCM 12520</strain>
    </source>
</reference>
<evidence type="ECO:0000259" key="2">
    <source>
        <dbReference type="PROSITE" id="PS50110"/>
    </source>
</evidence>
<keyword evidence="1" id="KW-0597">Phosphoprotein</keyword>
<feature type="modified residue" description="4-aspartylphosphate" evidence="1">
    <location>
        <position position="41"/>
    </location>
</feature>
<dbReference type="InterPro" id="IPR013785">
    <property type="entry name" value="Aldolase_TIM"/>
</dbReference>
<dbReference type="PROSITE" id="PS50110">
    <property type="entry name" value="RESPONSE_REGULATORY"/>
    <property type="match status" value="1"/>
</dbReference>
<feature type="domain" description="Response regulatory" evidence="2">
    <location>
        <begin position="1"/>
        <end position="102"/>
    </location>
</feature>
<comment type="caution">
    <text evidence="3">The sequence shown here is derived from an EMBL/GenBank/DDBJ whole genome shotgun (WGS) entry which is preliminary data.</text>
</comment>
<evidence type="ECO:0000256" key="1">
    <source>
        <dbReference type="PROSITE-ProRule" id="PRU00169"/>
    </source>
</evidence>
<dbReference type="PANTHER" id="PTHR43228">
    <property type="entry name" value="TWO-COMPONENT RESPONSE REGULATOR"/>
    <property type="match status" value="1"/>
</dbReference>
<accession>A0ABV5W7K3</accession>
<dbReference type="InterPro" id="IPR052048">
    <property type="entry name" value="ST_Response_Regulator"/>
</dbReference>
<dbReference type="PANTHER" id="PTHR43228:SF1">
    <property type="entry name" value="TWO-COMPONENT RESPONSE REGULATOR ARR22"/>
    <property type="match status" value="1"/>
</dbReference>
<dbReference type="Proteomes" id="UP001589619">
    <property type="component" value="Unassembled WGS sequence"/>
</dbReference>